<keyword evidence="2" id="KW-1185">Reference proteome</keyword>
<gene>
    <name evidence="1" type="ORF">BD310DRAFT_937164</name>
</gene>
<evidence type="ECO:0000313" key="2">
    <source>
        <dbReference type="Proteomes" id="UP000292082"/>
    </source>
</evidence>
<dbReference type="AlphaFoldDB" id="A0A4Q9PIL4"/>
<evidence type="ECO:0000313" key="1">
    <source>
        <dbReference type="EMBL" id="TBU53846.1"/>
    </source>
</evidence>
<organism evidence="1 2">
    <name type="scientific">Dichomitus squalens</name>
    <dbReference type="NCBI Taxonomy" id="114155"/>
    <lineage>
        <taxon>Eukaryota</taxon>
        <taxon>Fungi</taxon>
        <taxon>Dikarya</taxon>
        <taxon>Basidiomycota</taxon>
        <taxon>Agaricomycotina</taxon>
        <taxon>Agaricomycetes</taxon>
        <taxon>Polyporales</taxon>
        <taxon>Polyporaceae</taxon>
        <taxon>Dichomitus</taxon>
    </lineage>
</organism>
<sequence>MSDVPPAFGRFHAVFCICRAYILKQPLEIPGRLTGSCGRMLRRAYGAEESMMYVFSILRMVLAHA</sequence>
<name>A0A4Q9PIL4_9APHY</name>
<proteinExistence type="predicted"/>
<accession>A0A4Q9PIL4</accession>
<dbReference type="EMBL" id="ML145203">
    <property type="protein sequence ID" value="TBU53846.1"/>
    <property type="molecule type" value="Genomic_DNA"/>
</dbReference>
<dbReference type="Proteomes" id="UP000292082">
    <property type="component" value="Unassembled WGS sequence"/>
</dbReference>
<protein>
    <submittedName>
        <fullName evidence="1">Uncharacterized protein</fullName>
    </submittedName>
</protein>
<reference evidence="1 2" key="1">
    <citation type="submission" date="2019-01" db="EMBL/GenBank/DDBJ databases">
        <title>Draft genome sequences of three monokaryotic isolates of the white-rot basidiomycete fungus Dichomitus squalens.</title>
        <authorList>
            <consortium name="DOE Joint Genome Institute"/>
            <person name="Lopez S.C."/>
            <person name="Andreopoulos B."/>
            <person name="Pangilinan J."/>
            <person name="Lipzen A."/>
            <person name="Riley R."/>
            <person name="Ahrendt S."/>
            <person name="Ng V."/>
            <person name="Barry K."/>
            <person name="Daum C."/>
            <person name="Grigoriev I.V."/>
            <person name="Hilden K.S."/>
            <person name="Makela M.R."/>
            <person name="de Vries R.P."/>
        </authorList>
    </citation>
    <scope>NUCLEOTIDE SEQUENCE [LARGE SCALE GENOMIC DNA]</scope>
    <source>
        <strain evidence="1 2">CBS 464.89</strain>
    </source>
</reference>